<evidence type="ECO:0000256" key="1">
    <source>
        <dbReference type="SAM" id="MobiDB-lite"/>
    </source>
</evidence>
<organism evidence="3 4">
    <name type="scientific">Clunio marinus</name>
    <dbReference type="NCBI Taxonomy" id="568069"/>
    <lineage>
        <taxon>Eukaryota</taxon>
        <taxon>Metazoa</taxon>
        <taxon>Ecdysozoa</taxon>
        <taxon>Arthropoda</taxon>
        <taxon>Hexapoda</taxon>
        <taxon>Insecta</taxon>
        <taxon>Pterygota</taxon>
        <taxon>Neoptera</taxon>
        <taxon>Endopterygota</taxon>
        <taxon>Diptera</taxon>
        <taxon>Nematocera</taxon>
        <taxon>Chironomoidea</taxon>
        <taxon>Chironomidae</taxon>
        <taxon>Clunio</taxon>
    </lineage>
</organism>
<protein>
    <submittedName>
        <fullName evidence="3">CLUMA_CG008417, isoform A</fullName>
    </submittedName>
</protein>
<dbReference type="Proteomes" id="UP000183832">
    <property type="component" value="Unassembled WGS sequence"/>
</dbReference>
<feature type="chain" id="PRO_5012000785" evidence="2">
    <location>
        <begin position="22"/>
        <end position="333"/>
    </location>
</feature>
<evidence type="ECO:0000256" key="2">
    <source>
        <dbReference type="SAM" id="SignalP"/>
    </source>
</evidence>
<evidence type="ECO:0000313" key="3">
    <source>
        <dbReference type="EMBL" id="CRK94926.1"/>
    </source>
</evidence>
<dbReference type="OrthoDB" id="7700260at2759"/>
<dbReference type="Pfam" id="PF16027">
    <property type="entry name" value="DUF4786"/>
    <property type="match status" value="1"/>
</dbReference>
<dbReference type="EMBL" id="CVRI01000040">
    <property type="protein sequence ID" value="CRK94926.1"/>
    <property type="molecule type" value="Genomic_DNA"/>
</dbReference>
<proteinExistence type="predicted"/>
<feature type="signal peptide" evidence="2">
    <location>
        <begin position="1"/>
        <end position="21"/>
    </location>
</feature>
<sequence>MDKLLLSLSFIVLLASLTVNSAPMSMAGSKLISTIDQRHPKLSDLHSQRQFNEKDQSIQMQKLNQLHKQMNKYDNEEVEANDDSKSEDVDSDDDNQQRRLFINRRYDDLLGEIRMRQNKMIGFRPFSALPFGYSAYSAPVYYPPEFYDDFLSYYGGYDNDGVDDDEEIMSRQNPGNRRRPANGNYKNSPIYYIRLPPTPYMFVPGLGYISQPPTYTPMAPVPQPIAPFYNLPLDFISNGKPTNIYQWGSPSNPFAPPQPQFVPQQPQFSAYPSYQRPQRPYNTQRPVNPFIQESKVTNLKGPFLFNGRPEEIFLLQNTFNPLYTDPRFSSPFY</sequence>
<accession>A0A1J1I7J6</accession>
<gene>
    <name evidence="3" type="ORF">CLUMA_CG008417</name>
</gene>
<evidence type="ECO:0000313" key="4">
    <source>
        <dbReference type="Proteomes" id="UP000183832"/>
    </source>
</evidence>
<keyword evidence="2" id="KW-0732">Signal</keyword>
<dbReference type="AlphaFoldDB" id="A0A1J1I7J6"/>
<keyword evidence="4" id="KW-1185">Reference proteome</keyword>
<feature type="region of interest" description="Disordered" evidence="1">
    <location>
        <begin position="76"/>
        <end position="96"/>
    </location>
</feature>
<reference evidence="3 4" key="1">
    <citation type="submission" date="2015-04" db="EMBL/GenBank/DDBJ databases">
        <authorList>
            <person name="Syromyatnikov M.Y."/>
            <person name="Popov V.N."/>
        </authorList>
    </citation>
    <scope>NUCLEOTIDE SEQUENCE [LARGE SCALE GENOMIC DNA]</scope>
</reference>
<dbReference type="InterPro" id="IPR031983">
    <property type="entry name" value="DUF4786"/>
</dbReference>
<name>A0A1J1I7J6_9DIPT</name>